<dbReference type="Proteomes" id="UP000327294">
    <property type="component" value="Chromosome"/>
</dbReference>
<keyword evidence="4" id="KW-1185">Reference proteome</keyword>
<dbReference type="GO" id="GO:0000160">
    <property type="term" value="P:phosphorelay signal transduction system"/>
    <property type="evidence" value="ECO:0007669"/>
    <property type="project" value="UniProtKB-KW"/>
</dbReference>
<accession>A0A5P8KJA4</accession>
<evidence type="ECO:0000259" key="2">
    <source>
        <dbReference type="Pfam" id="PF03704"/>
    </source>
</evidence>
<sequence>MLGQAGRLGHEVEVEADGRGRAVHADEPWARAERSRLTELRLHAVERRAEARIALGPAAEAVPDLASPPRDLLFEALWSLVARAAIQVGDRTAMRRAHTQLEPATAELAGAGSGLLTLGPVSERLDALATALTPG</sequence>
<dbReference type="InterPro" id="IPR011990">
    <property type="entry name" value="TPR-like_helical_dom_sf"/>
</dbReference>
<organism evidence="3 4">
    <name type="scientific">Streptomyces phaeolivaceus</name>
    <dbReference type="NCBI Taxonomy" id="2653200"/>
    <lineage>
        <taxon>Bacteria</taxon>
        <taxon>Bacillati</taxon>
        <taxon>Actinomycetota</taxon>
        <taxon>Actinomycetes</taxon>
        <taxon>Kitasatosporales</taxon>
        <taxon>Streptomycetaceae</taxon>
        <taxon>Streptomyces</taxon>
    </lineage>
</organism>
<evidence type="ECO:0000313" key="4">
    <source>
        <dbReference type="Proteomes" id="UP000327294"/>
    </source>
</evidence>
<gene>
    <name evidence="3" type="ORF">F9278_20375</name>
</gene>
<protein>
    <recommendedName>
        <fullName evidence="2">Bacterial transcriptional activator domain-containing protein</fullName>
    </recommendedName>
</protein>
<dbReference type="KEGG" id="sphv:F9278_20375"/>
<dbReference type="AlphaFoldDB" id="A0A5P8KJA4"/>
<evidence type="ECO:0000256" key="1">
    <source>
        <dbReference type="ARBA" id="ARBA00023012"/>
    </source>
</evidence>
<dbReference type="Gene3D" id="1.25.40.10">
    <property type="entry name" value="Tetratricopeptide repeat domain"/>
    <property type="match status" value="1"/>
</dbReference>
<proteinExistence type="predicted"/>
<reference evidence="3 4" key="1">
    <citation type="submission" date="2019-10" db="EMBL/GenBank/DDBJ databases">
        <title>Streptomyces sp. strain GY16 isolated from leaves of Broussonetia papyrifera.</title>
        <authorList>
            <person name="Mo P."/>
        </authorList>
    </citation>
    <scope>NUCLEOTIDE SEQUENCE [LARGE SCALE GENOMIC DNA]</scope>
    <source>
        <strain evidence="3 4">GY16</strain>
    </source>
</reference>
<name>A0A5P8KJA4_9ACTN</name>
<evidence type="ECO:0000313" key="3">
    <source>
        <dbReference type="EMBL" id="QFR02670.1"/>
    </source>
</evidence>
<dbReference type="Pfam" id="PF03704">
    <property type="entry name" value="BTAD"/>
    <property type="match status" value="1"/>
</dbReference>
<dbReference type="InterPro" id="IPR005158">
    <property type="entry name" value="BTAD"/>
</dbReference>
<feature type="domain" description="Bacterial transcriptional activator" evidence="2">
    <location>
        <begin position="21"/>
        <end position="93"/>
    </location>
</feature>
<keyword evidence="1" id="KW-0902">Two-component regulatory system</keyword>
<dbReference type="EMBL" id="CP045096">
    <property type="protein sequence ID" value="QFR02670.1"/>
    <property type="molecule type" value="Genomic_DNA"/>
</dbReference>